<dbReference type="RefSeq" id="WP_071117124.1">
    <property type="nucleotide sequence ID" value="NZ_MKCS01000004.1"/>
</dbReference>
<keyword evidence="2" id="KW-1003">Cell membrane</keyword>
<feature type="transmembrane region" description="Helical" evidence="6">
    <location>
        <begin position="181"/>
        <end position="201"/>
    </location>
</feature>
<evidence type="ECO:0000256" key="1">
    <source>
        <dbReference type="ARBA" id="ARBA00004651"/>
    </source>
</evidence>
<feature type="transmembrane region" description="Helical" evidence="6">
    <location>
        <begin position="267"/>
        <end position="289"/>
    </location>
</feature>
<evidence type="ECO:0000256" key="2">
    <source>
        <dbReference type="ARBA" id="ARBA00022475"/>
    </source>
</evidence>
<keyword evidence="7" id="KW-0732">Signal</keyword>
<dbReference type="Gene3D" id="3.30.450.20">
    <property type="entry name" value="PAS domain"/>
    <property type="match status" value="1"/>
</dbReference>
<reference evidence="9 10" key="1">
    <citation type="submission" date="2016-09" db="EMBL/GenBank/DDBJ databases">
        <title>Chromobacterium muskegensis sp. nov., an insecticidal bacterium isolated from Sphagnum bogs.</title>
        <authorList>
            <person name="Sparks M.E."/>
            <person name="Blackburn M.B."/>
            <person name="Gundersen-Rindal D.E."/>
            <person name="Mitchell A."/>
            <person name="Farrar R."/>
            <person name="Kuhar D."/>
        </authorList>
    </citation>
    <scope>NUCLEOTIDE SEQUENCE [LARGE SCALE GENOMIC DNA]</scope>
    <source>
        <strain evidence="9 10">37-2</strain>
    </source>
</reference>
<feature type="transmembrane region" description="Helical" evidence="6">
    <location>
        <begin position="51"/>
        <end position="70"/>
    </location>
</feature>
<feature type="signal peptide" evidence="7">
    <location>
        <begin position="1"/>
        <end position="27"/>
    </location>
</feature>
<evidence type="ECO:0000256" key="6">
    <source>
        <dbReference type="SAM" id="Phobius"/>
    </source>
</evidence>
<comment type="caution">
    <text evidence="9">The sequence shown here is derived from an EMBL/GenBank/DDBJ whole genome shotgun (WGS) entry which is preliminary data.</text>
</comment>
<gene>
    <name evidence="9" type="ORF">BI347_22115</name>
</gene>
<evidence type="ECO:0000256" key="5">
    <source>
        <dbReference type="ARBA" id="ARBA00023136"/>
    </source>
</evidence>
<feature type="transmembrane region" description="Helical" evidence="6">
    <location>
        <begin position="222"/>
        <end position="247"/>
    </location>
</feature>
<feature type="transmembrane region" description="Helical" evidence="6">
    <location>
        <begin position="109"/>
        <end position="135"/>
    </location>
</feature>
<sequence length="416" mass="44111">MPQIRKALLVAALFLALAILSRSLANAATLTTPVWLGSGVTFAALLVSSRWWWPAILAGAAGASLVWAWAAHGLGLGGGLAFAGLEVVCMASGAWIARLGGHDPDSRAGAMLLIAGALFAAALGGLLAMPMWQWLRPGANLLEEGRAWTFSTAIGLLLLAPVATAFRGFRIRRSGGMPMPQFLAGGLAFLAFLLATALVFADNIEQRYGHVAATLAYLPMPFLLASAALWGARGGALAMLLGSLLIIGRSAHGGGPFAVAEGFPGEAVVEAQAFVAIWTGVMIMVRALARDRWLALDQARDWRLRYERTMRALRVASVEYDAVTGQAVWGEGVQLGTGIGSLEEWLERIDPAERGLAQAVWSDVAQGIAPESEQSYTLRLDDGRRLRVREHLAGIRGADGKVEQVVAMLRAEAIDD</sequence>
<evidence type="ECO:0000313" key="10">
    <source>
        <dbReference type="Proteomes" id="UP000180088"/>
    </source>
</evidence>
<keyword evidence="4 6" id="KW-1133">Transmembrane helix</keyword>
<dbReference type="Proteomes" id="UP000180088">
    <property type="component" value="Unassembled WGS sequence"/>
</dbReference>
<feature type="transmembrane region" description="Helical" evidence="6">
    <location>
        <begin position="77"/>
        <end position="97"/>
    </location>
</feature>
<dbReference type="EMBL" id="MKCS01000004">
    <property type="protein sequence ID" value="OHX10475.1"/>
    <property type="molecule type" value="Genomic_DNA"/>
</dbReference>
<feature type="chain" id="PRO_5010331225" description="MASE1 domain-containing protein" evidence="7">
    <location>
        <begin position="28"/>
        <end position="416"/>
    </location>
</feature>
<evidence type="ECO:0000256" key="3">
    <source>
        <dbReference type="ARBA" id="ARBA00022692"/>
    </source>
</evidence>
<feature type="domain" description="MASE1" evidence="8">
    <location>
        <begin position="8"/>
        <end position="290"/>
    </location>
</feature>
<dbReference type="InterPro" id="IPR007895">
    <property type="entry name" value="MASE1"/>
</dbReference>
<comment type="subcellular location">
    <subcellularLocation>
        <location evidence="1">Cell membrane</location>
        <topology evidence="1">Multi-pass membrane protein</topology>
    </subcellularLocation>
</comment>
<protein>
    <recommendedName>
        <fullName evidence="8">MASE1 domain-containing protein</fullName>
    </recommendedName>
</protein>
<name>A0A1S1WTP4_9NEIS</name>
<evidence type="ECO:0000259" key="8">
    <source>
        <dbReference type="Pfam" id="PF05231"/>
    </source>
</evidence>
<dbReference type="GO" id="GO:0005886">
    <property type="term" value="C:plasma membrane"/>
    <property type="evidence" value="ECO:0007669"/>
    <property type="project" value="UniProtKB-SubCell"/>
</dbReference>
<evidence type="ECO:0000256" key="7">
    <source>
        <dbReference type="SAM" id="SignalP"/>
    </source>
</evidence>
<keyword evidence="3 6" id="KW-0812">Transmembrane</keyword>
<accession>A0A1S1WTP4</accession>
<dbReference type="OrthoDB" id="8595839at2"/>
<organism evidence="9 10">
    <name type="scientific">Chromobacterium sphagni</name>
    <dbReference type="NCBI Taxonomy" id="1903179"/>
    <lineage>
        <taxon>Bacteria</taxon>
        <taxon>Pseudomonadati</taxon>
        <taxon>Pseudomonadota</taxon>
        <taxon>Betaproteobacteria</taxon>
        <taxon>Neisseriales</taxon>
        <taxon>Chromobacteriaceae</taxon>
        <taxon>Chromobacterium</taxon>
    </lineage>
</organism>
<evidence type="ECO:0000313" key="9">
    <source>
        <dbReference type="EMBL" id="OHX10475.1"/>
    </source>
</evidence>
<proteinExistence type="predicted"/>
<feature type="transmembrane region" description="Helical" evidence="6">
    <location>
        <begin position="147"/>
        <end position="169"/>
    </location>
</feature>
<evidence type="ECO:0000256" key="4">
    <source>
        <dbReference type="ARBA" id="ARBA00022989"/>
    </source>
</evidence>
<keyword evidence="5 6" id="KW-0472">Membrane</keyword>
<dbReference type="STRING" id="1903179.BI347_22115"/>
<dbReference type="Pfam" id="PF05231">
    <property type="entry name" value="MASE1"/>
    <property type="match status" value="1"/>
</dbReference>
<dbReference type="AlphaFoldDB" id="A0A1S1WTP4"/>